<dbReference type="EMBL" id="GL379904">
    <property type="protein sequence ID" value="EGT33331.1"/>
    <property type="molecule type" value="Genomic_DNA"/>
</dbReference>
<dbReference type="InParanoid" id="G0NLA5"/>
<keyword evidence="1" id="KW-0732">Signal</keyword>
<proteinExistence type="predicted"/>
<accession>G0NLA5</accession>
<gene>
    <name evidence="2" type="ORF">CAEBREN_25347</name>
</gene>
<feature type="signal peptide" evidence="1">
    <location>
        <begin position="1"/>
        <end position="25"/>
    </location>
</feature>
<protein>
    <submittedName>
        <fullName evidence="2">Uncharacterized protein</fullName>
    </submittedName>
</protein>
<feature type="chain" id="PRO_5003405952" evidence="1">
    <location>
        <begin position="26"/>
        <end position="77"/>
    </location>
</feature>
<evidence type="ECO:0000313" key="2">
    <source>
        <dbReference type="EMBL" id="EGT33331.1"/>
    </source>
</evidence>
<organism evidence="3">
    <name type="scientific">Caenorhabditis brenneri</name>
    <name type="common">Nematode worm</name>
    <dbReference type="NCBI Taxonomy" id="135651"/>
    <lineage>
        <taxon>Eukaryota</taxon>
        <taxon>Metazoa</taxon>
        <taxon>Ecdysozoa</taxon>
        <taxon>Nematoda</taxon>
        <taxon>Chromadorea</taxon>
        <taxon>Rhabditida</taxon>
        <taxon>Rhabditina</taxon>
        <taxon>Rhabditomorpha</taxon>
        <taxon>Rhabditoidea</taxon>
        <taxon>Rhabditidae</taxon>
        <taxon>Peloderinae</taxon>
        <taxon>Caenorhabditis</taxon>
    </lineage>
</organism>
<name>G0NLA5_CAEBE</name>
<dbReference type="FunCoup" id="G0NLA5">
    <property type="interactions" value="1878"/>
</dbReference>
<dbReference type="Proteomes" id="UP000008068">
    <property type="component" value="Unassembled WGS sequence"/>
</dbReference>
<reference evidence="3" key="1">
    <citation type="submission" date="2011-07" db="EMBL/GenBank/DDBJ databases">
        <authorList>
            <consortium name="Caenorhabditis brenneri Sequencing and Analysis Consortium"/>
            <person name="Wilson R.K."/>
        </authorList>
    </citation>
    <scope>NUCLEOTIDE SEQUENCE [LARGE SCALE GENOMIC DNA]</scope>
    <source>
        <strain evidence="3">PB2801</strain>
    </source>
</reference>
<sequence>MTSSTTLFVLLLVATSSMMLGQVNAGRSIPQIQTYSGVEPGIQFELLTEKRGDGYGWNDCEFSPLSCLLKRRRRSIQ</sequence>
<dbReference type="eggNOG" id="ENOG502R94W">
    <property type="taxonomic scope" value="Eukaryota"/>
</dbReference>
<dbReference type="AlphaFoldDB" id="G0NLA5"/>
<keyword evidence="3" id="KW-1185">Reference proteome</keyword>
<evidence type="ECO:0000313" key="3">
    <source>
        <dbReference type="Proteomes" id="UP000008068"/>
    </source>
</evidence>
<evidence type="ECO:0000256" key="1">
    <source>
        <dbReference type="SAM" id="SignalP"/>
    </source>
</evidence>
<dbReference type="HOGENOM" id="CLU_2640297_0_0_1"/>
<dbReference type="OrthoDB" id="5808140at2759"/>